<keyword evidence="3" id="KW-0268">Exocytosis</keyword>
<dbReference type="InterPro" id="IPR016159">
    <property type="entry name" value="Cullin_repeat-like_dom_sf"/>
</dbReference>
<dbReference type="EMBL" id="JAYKXN010000004">
    <property type="protein sequence ID" value="KAK7294169.1"/>
    <property type="molecule type" value="Genomic_DNA"/>
</dbReference>
<protein>
    <recommendedName>
        <fullName evidence="3">Exocyst subunit Exo70 family protein</fullName>
    </recommendedName>
</protein>
<dbReference type="Proteomes" id="UP001359559">
    <property type="component" value="Unassembled WGS sequence"/>
</dbReference>
<keyword evidence="3" id="KW-0653">Protein transport</keyword>
<dbReference type="GO" id="GO:0000145">
    <property type="term" value="C:exocyst"/>
    <property type="evidence" value="ECO:0007669"/>
    <property type="project" value="InterPro"/>
</dbReference>
<organism evidence="5 6">
    <name type="scientific">Clitoria ternatea</name>
    <name type="common">Butterfly pea</name>
    <dbReference type="NCBI Taxonomy" id="43366"/>
    <lineage>
        <taxon>Eukaryota</taxon>
        <taxon>Viridiplantae</taxon>
        <taxon>Streptophyta</taxon>
        <taxon>Embryophyta</taxon>
        <taxon>Tracheophyta</taxon>
        <taxon>Spermatophyta</taxon>
        <taxon>Magnoliopsida</taxon>
        <taxon>eudicotyledons</taxon>
        <taxon>Gunneridae</taxon>
        <taxon>Pentapetalae</taxon>
        <taxon>rosids</taxon>
        <taxon>fabids</taxon>
        <taxon>Fabales</taxon>
        <taxon>Fabaceae</taxon>
        <taxon>Papilionoideae</taxon>
        <taxon>50 kb inversion clade</taxon>
        <taxon>NPAAA clade</taxon>
        <taxon>indigoferoid/millettioid clade</taxon>
        <taxon>Phaseoleae</taxon>
        <taxon>Clitoria</taxon>
    </lineage>
</organism>
<accession>A0AAN9PE79</accession>
<evidence type="ECO:0000313" key="6">
    <source>
        <dbReference type="Proteomes" id="UP001359559"/>
    </source>
</evidence>
<dbReference type="Gene3D" id="1.20.1280.170">
    <property type="entry name" value="Exocyst complex component Exo70"/>
    <property type="match status" value="1"/>
</dbReference>
<dbReference type="PANTHER" id="PTHR12542">
    <property type="entry name" value="EXOCYST COMPLEX PROTEIN EXO70"/>
    <property type="match status" value="1"/>
</dbReference>
<dbReference type="Pfam" id="PF03081">
    <property type="entry name" value="Exo70_C"/>
    <property type="match status" value="1"/>
</dbReference>
<keyword evidence="2 3" id="KW-0813">Transport</keyword>
<dbReference type="InterPro" id="IPR004140">
    <property type="entry name" value="Exo70"/>
</dbReference>
<name>A0AAN9PE79_CLITE</name>
<keyword evidence="6" id="KW-1185">Reference proteome</keyword>
<evidence type="ECO:0000313" key="5">
    <source>
        <dbReference type="EMBL" id="KAK7294169.1"/>
    </source>
</evidence>
<comment type="similarity">
    <text evidence="1 3">Belongs to the EXO70 family.</text>
</comment>
<feature type="domain" description="Exocyst complex subunit Exo70 C-terminal" evidence="4">
    <location>
        <begin position="141"/>
        <end position="254"/>
    </location>
</feature>
<comment type="function">
    <text evidence="3">Component of the exocyst complex.</text>
</comment>
<gene>
    <name evidence="5" type="ORF">RJT34_17053</name>
</gene>
<evidence type="ECO:0000256" key="1">
    <source>
        <dbReference type="ARBA" id="ARBA00006756"/>
    </source>
</evidence>
<evidence type="ECO:0000256" key="2">
    <source>
        <dbReference type="ARBA" id="ARBA00022448"/>
    </source>
</evidence>
<dbReference type="GO" id="GO:0005546">
    <property type="term" value="F:phosphatidylinositol-4,5-bisphosphate binding"/>
    <property type="evidence" value="ECO:0007669"/>
    <property type="project" value="InterPro"/>
</dbReference>
<dbReference type="GO" id="GO:0015031">
    <property type="term" value="P:protein transport"/>
    <property type="evidence" value="ECO:0007669"/>
    <property type="project" value="UniProtKB-KW"/>
</dbReference>
<dbReference type="AlphaFoldDB" id="A0AAN9PE79"/>
<comment type="caution">
    <text evidence="5">The sequence shown here is derived from an EMBL/GenBank/DDBJ whole genome shotgun (WGS) entry which is preliminary data.</text>
</comment>
<dbReference type="PANTHER" id="PTHR12542:SF7">
    <property type="entry name" value="EXOCYST SUBUNIT EXO70 FAMILY PROTEIN"/>
    <property type="match status" value="1"/>
</dbReference>
<sequence>MARFEIEFRNILTFHTNSTSHLNTQEHQQEQLEKSSGCFRPFRFHASSSVASPKRHHNNDKHEFLRFYGDSSTEIGVVLVALDAINDLRSIAERMISSGYMCQCIEAYATVRKPLIDVTFRTLGINDVWWEQLRVEAKIHRWIEASKVCFNTLFANEKKLCDQIFDGVESMIAEACFMETVKAPPAIQLLNFVDTSCVALTLPPIDLFKILDLYAALENLIPEIDLLFGSESSIPVMASEALSRLAEATRRTLS</sequence>
<dbReference type="GO" id="GO:0006887">
    <property type="term" value="P:exocytosis"/>
    <property type="evidence" value="ECO:0007669"/>
    <property type="project" value="UniProtKB-KW"/>
</dbReference>
<proteinExistence type="inferred from homology"/>
<reference evidence="5 6" key="1">
    <citation type="submission" date="2024-01" db="EMBL/GenBank/DDBJ databases">
        <title>The genomes of 5 underutilized Papilionoideae crops provide insights into root nodulation and disease resistance.</title>
        <authorList>
            <person name="Yuan L."/>
        </authorList>
    </citation>
    <scope>NUCLEOTIDE SEQUENCE [LARGE SCALE GENOMIC DNA]</scope>
    <source>
        <strain evidence="5">LY-2023</strain>
        <tissue evidence="5">Leaf</tissue>
    </source>
</reference>
<evidence type="ECO:0000259" key="4">
    <source>
        <dbReference type="Pfam" id="PF03081"/>
    </source>
</evidence>
<dbReference type="InterPro" id="IPR046364">
    <property type="entry name" value="Exo70_C"/>
</dbReference>
<evidence type="ECO:0000256" key="3">
    <source>
        <dbReference type="RuleBase" id="RU365026"/>
    </source>
</evidence>
<dbReference type="SUPFAM" id="SSF74788">
    <property type="entry name" value="Cullin repeat-like"/>
    <property type="match status" value="1"/>
</dbReference>